<dbReference type="Pfam" id="PF13692">
    <property type="entry name" value="Glyco_trans_1_4"/>
    <property type="match status" value="1"/>
</dbReference>
<dbReference type="InterPro" id="IPR028098">
    <property type="entry name" value="Glyco_trans_4-like_N"/>
</dbReference>
<evidence type="ECO:0000256" key="1">
    <source>
        <dbReference type="ARBA" id="ARBA00006464"/>
    </source>
</evidence>
<evidence type="ECO:0000259" key="2">
    <source>
        <dbReference type="Pfam" id="PF02397"/>
    </source>
</evidence>
<dbReference type="Gene3D" id="3.40.50.2000">
    <property type="entry name" value="Glycogen Phosphorylase B"/>
    <property type="match status" value="2"/>
</dbReference>
<evidence type="ECO:0000313" key="5">
    <source>
        <dbReference type="Proteomes" id="UP001423409"/>
    </source>
</evidence>
<feature type="domain" description="Glycosyltransferase subfamily 4-like N-terminal" evidence="3">
    <location>
        <begin position="29"/>
        <end position="175"/>
    </location>
</feature>
<dbReference type="CDD" id="cd03808">
    <property type="entry name" value="GT4_CapM-like"/>
    <property type="match status" value="1"/>
</dbReference>
<sequence length="592" mass="64549">MRSYEKAILFAVTSSVSLTFLRGHVGLLSGRGWRTGVSAAPTTPGQLQTFAAQEQASAFPVPMEREISLGADLKALVTMYRTLRDFRPTVTNVGTPKAGLIGGLAATAARVPVRIYTLHGLRMETAQGNKGRLLQATERLAMACAHRVVCVSPSLRERVHELGLAPAHKTVVLGAGSPNGVREPPPTDPTATAMHRERLGLKETQPVIGFVGRFTRDKGMAELMGAFRQVQQQVPEAALLLIGDYEAGDPVAAEVRDLIEQTPGVVRTGFVPDVYPYYPLMNVLALPTYREGFPTVALEASAFGLPLVTTDATGARDAVQDGVTGWRVPVGDAAALGVALTAALTDPAEARRRGEAGRAWVLKHFDPEQVQARWATYYDELLRWRELGEQHLGKRWLDVALAGSGLIALSGPLLVLSLLVRSRLGSPVLFKQVRPGLGGQPFTMYKFRTMTDERGSDGELLPDAVRLTAFGKFLRSTSLDELPELWNVLRGDMSLVGPRPLLMSYLPLYNERQARRHEVRPGVTGWAQVNGRNALSWDEKFEHDVWYVDHRSVALDLKILLMTLQKVFKREGISAAGDATMPPFTGSVPQSG</sequence>
<gene>
    <name evidence="4" type="primary">mshA_3</name>
    <name evidence="4" type="ORF">Dcae01_02421</name>
</gene>
<dbReference type="SUPFAM" id="SSF53756">
    <property type="entry name" value="UDP-Glycosyltransferase/glycogen phosphorylase"/>
    <property type="match status" value="1"/>
</dbReference>
<dbReference type="PANTHER" id="PTHR30576:SF8">
    <property type="entry name" value="UNDECAPRENYL-PHOSPHATE GALACTOSE PHOSPHOTRANSFERASE"/>
    <property type="match status" value="1"/>
</dbReference>
<evidence type="ECO:0000313" key="4">
    <source>
        <dbReference type="EMBL" id="GAA5440893.1"/>
    </source>
</evidence>
<dbReference type="InterPro" id="IPR003362">
    <property type="entry name" value="Bact_transf"/>
</dbReference>
<dbReference type="Proteomes" id="UP001423409">
    <property type="component" value="Unassembled WGS sequence"/>
</dbReference>
<comment type="similarity">
    <text evidence="1">Belongs to the bacterial sugar transferase family.</text>
</comment>
<protein>
    <submittedName>
        <fullName evidence="4">D-inositol-3-phosphate glycosyltransferase</fullName>
    </submittedName>
</protein>
<dbReference type="RefSeq" id="WP_345445809.1">
    <property type="nucleotide sequence ID" value="NZ_BAABQU010000030.1"/>
</dbReference>
<keyword evidence="5" id="KW-1185">Reference proteome</keyword>
<reference evidence="4 5" key="1">
    <citation type="submission" date="2024-02" db="EMBL/GenBank/DDBJ databases">
        <title>Deinococcus caeni NBRC 101312.</title>
        <authorList>
            <person name="Ichikawa N."/>
            <person name="Katano-Makiyama Y."/>
            <person name="Hidaka K."/>
        </authorList>
    </citation>
    <scope>NUCLEOTIDE SEQUENCE [LARGE SCALE GENOMIC DNA]</scope>
    <source>
        <strain evidence="4 5">NBRC 101312</strain>
    </source>
</reference>
<organism evidence="4 5">
    <name type="scientific">Deinococcus caeni</name>
    <dbReference type="NCBI Taxonomy" id="569127"/>
    <lineage>
        <taxon>Bacteria</taxon>
        <taxon>Thermotogati</taxon>
        <taxon>Deinococcota</taxon>
        <taxon>Deinococci</taxon>
        <taxon>Deinococcales</taxon>
        <taxon>Deinococcaceae</taxon>
        <taxon>Deinococcus</taxon>
    </lineage>
</organism>
<feature type="domain" description="Bacterial sugar transferase" evidence="2">
    <location>
        <begin position="394"/>
        <end position="569"/>
    </location>
</feature>
<dbReference type="EMBL" id="BAABQU010000030">
    <property type="protein sequence ID" value="GAA5440893.1"/>
    <property type="molecule type" value="Genomic_DNA"/>
</dbReference>
<dbReference type="PANTHER" id="PTHR30576">
    <property type="entry name" value="COLANIC BIOSYNTHESIS UDP-GLUCOSE LIPID CARRIER TRANSFERASE"/>
    <property type="match status" value="1"/>
</dbReference>
<dbReference type="Pfam" id="PF02397">
    <property type="entry name" value="Bac_transf"/>
    <property type="match status" value="1"/>
</dbReference>
<proteinExistence type="inferred from homology"/>
<evidence type="ECO:0000259" key="3">
    <source>
        <dbReference type="Pfam" id="PF13579"/>
    </source>
</evidence>
<comment type="caution">
    <text evidence="4">The sequence shown here is derived from an EMBL/GenBank/DDBJ whole genome shotgun (WGS) entry which is preliminary data.</text>
</comment>
<accession>A0ABP9UDQ4</accession>
<name>A0ABP9UDQ4_9DEIO</name>
<dbReference type="Pfam" id="PF13579">
    <property type="entry name" value="Glyco_trans_4_4"/>
    <property type="match status" value="1"/>
</dbReference>